<dbReference type="GO" id="GO:0005886">
    <property type="term" value="C:plasma membrane"/>
    <property type="evidence" value="ECO:0007669"/>
    <property type="project" value="TreeGrafter"/>
</dbReference>
<dbReference type="PANTHER" id="PTHR42795:SF1">
    <property type="entry name" value="ALANINE DEHYDROGENASE"/>
    <property type="match status" value="1"/>
</dbReference>
<comment type="similarity">
    <text evidence="1">Belongs to the AlaDH/PNT family.</text>
</comment>
<dbReference type="EC" id="1.4.1.1" evidence="2"/>
<evidence type="ECO:0000256" key="3">
    <source>
        <dbReference type="ARBA" id="ARBA00023002"/>
    </source>
</evidence>
<proteinExistence type="inferred from homology"/>
<evidence type="ECO:0000259" key="6">
    <source>
        <dbReference type="SMART" id="SM01003"/>
    </source>
</evidence>
<keyword evidence="4" id="KW-0520">NAD</keyword>
<dbReference type="EMBL" id="UINC01010042">
    <property type="protein sequence ID" value="SVA44828.1"/>
    <property type="molecule type" value="Genomic_DNA"/>
</dbReference>
<evidence type="ECO:0000259" key="5">
    <source>
        <dbReference type="SMART" id="SM01002"/>
    </source>
</evidence>
<dbReference type="SMART" id="SM01003">
    <property type="entry name" value="AlaDh_PNT_N"/>
    <property type="match status" value="1"/>
</dbReference>
<dbReference type="CDD" id="cd05305">
    <property type="entry name" value="L-AlaDH"/>
    <property type="match status" value="1"/>
</dbReference>
<dbReference type="SUPFAM" id="SSF51735">
    <property type="entry name" value="NAD(P)-binding Rossmann-fold domains"/>
    <property type="match status" value="1"/>
</dbReference>
<dbReference type="GO" id="GO:0042853">
    <property type="term" value="P:L-alanine catabolic process"/>
    <property type="evidence" value="ECO:0007669"/>
    <property type="project" value="InterPro"/>
</dbReference>
<dbReference type="SMART" id="SM01002">
    <property type="entry name" value="AlaDh_PNT_C"/>
    <property type="match status" value="1"/>
</dbReference>
<accession>A0A381VYI6</accession>
<dbReference type="Pfam" id="PF01262">
    <property type="entry name" value="AlaDh_PNT_C"/>
    <property type="match status" value="1"/>
</dbReference>
<dbReference type="InterPro" id="IPR007886">
    <property type="entry name" value="AlaDH/PNT_N"/>
</dbReference>
<keyword evidence="3" id="KW-0560">Oxidoreductase</keyword>
<dbReference type="InterPro" id="IPR036291">
    <property type="entry name" value="NAD(P)-bd_dom_sf"/>
</dbReference>
<dbReference type="PRINTS" id="PR00411">
    <property type="entry name" value="PNDRDTASEI"/>
</dbReference>
<protein>
    <recommendedName>
        <fullName evidence="2">alanine dehydrogenase</fullName>
        <ecNumber evidence="2">1.4.1.1</ecNumber>
    </recommendedName>
</protein>
<dbReference type="AlphaFoldDB" id="A0A381VYI6"/>
<dbReference type="Pfam" id="PF05222">
    <property type="entry name" value="AlaDh_PNT_N"/>
    <property type="match status" value="1"/>
</dbReference>
<feature type="domain" description="Alanine dehydrogenase/pyridine nucleotide transhydrogenase NAD(H)-binding" evidence="5">
    <location>
        <begin position="148"/>
        <end position="296"/>
    </location>
</feature>
<organism evidence="7">
    <name type="scientific">marine metagenome</name>
    <dbReference type="NCBI Taxonomy" id="408172"/>
    <lineage>
        <taxon>unclassified sequences</taxon>
        <taxon>metagenomes</taxon>
        <taxon>ecological metagenomes</taxon>
    </lineage>
</organism>
<gene>
    <name evidence="7" type="ORF">METZ01_LOCUS97682</name>
</gene>
<reference evidence="7" key="1">
    <citation type="submission" date="2018-05" db="EMBL/GenBank/DDBJ databases">
        <authorList>
            <person name="Lanie J.A."/>
            <person name="Ng W.-L."/>
            <person name="Kazmierczak K.M."/>
            <person name="Andrzejewski T.M."/>
            <person name="Davidsen T.M."/>
            <person name="Wayne K.J."/>
            <person name="Tettelin H."/>
            <person name="Glass J.I."/>
            <person name="Rusch D."/>
            <person name="Podicherti R."/>
            <person name="Tsui H.-C.T."/>
            <person name="Winkler M.E."/>
        </authorList>
    </citation>
    <scope>NUCLEOTIDE SEQUENCE</scope>
</reference>
<dbReference type="InterPro" id="IPR007698">
    <property type="entry name" value="AlaDH/PNT_NAD(H)-bd"/>
</dbReference>
<dbReference type="PIRSF" id="PIRSF000183">
    <property type="entry name" value="Alanine_dh"/>
    <property type="match status" value="1"/>
</dbReference>
<dbReference type="GO" id="GO:0000286">
    <property type="term" value="F:alanine dehydrogenase activity"/>
    <property type="evidence" value="ECO:0007669"/>
    <property type="project" value="UniProtKB-EC"/>
</dbReference>
<dbReference type="InterPro" id="IPR008141">
    <property type="entry name" value="Ala_DH"/>
</dbReference>
<dbReference type="FunFam" id="3.40.50.720:FF:000049">
    <property type="entry name" value="Alanine dehydrogenase"/>
    <property type="match status" value="1"/>
</dbReference>
<evidence type="ECO:0000313" key="7">
    <source>
        <dbReference type="EMBL" id="SVA44828.1"/>
    </source>
</evidence>
<dbReference type="NCBIfam" id="TIGR00518">
    <property type="entry name" value="alaDH"/>
    <property type="match status" value="1"/>
</dbReference>
<dbReference type="Gene3D" id="3.40.50.720">
    <property type="entry name" value="NAD(P)-binding Rossmann-like Domain"/>
    <property type="match status" value="2"/>
</dbReference>
<feature type="domain" description="Alanine dehydrogenase/pyridine nucleotide transhydrogenase N-terminal" evidence="6">
    <location>
        <begin position="4"/>
        <end position="136"/>
    </location>
</feature>
<evidence type="ECO:0000256" key="4">
    <source>
        <dbReference type="ARBA" id="ARBA00023027"/>
    </source>
</evidence>
<evidence type="ECO:0000256" key="2">
    <source>
        <dbReference type="ARBA" id="ARBA00012897"/>
    </source>
</evidence>
<dbReference type="PANTHER" id="PTHR42795">
    <property type="entry name" value="ALANINE DEHYDROGENASE"/>
    <property type="match status" value="1"/>
</dbReference>
<name>A0A381VYI6_9ZZZZ</name>
<dbReference type="SUPFAM" id="SSF52283">
    <property type="entry name" value="Formate/glycerate dehydrogenase catalytic domain-like"/>
    <property type="match status" value="1"/>
</dbReference>
<evidence type="ECO:0000256" key="1">
    <source>
        <dbReference type="ARBA" id="ARBA00005689"/>
    </source>
</evidence>
<sequence length="370" mass="39624">MIVGVPKEIKEDEYRVSLTPAGAHDLTTDGHTVLVEDGAGEGSGLSNQSYEEQGATIVDRNDIFSRAEMIIKVKEPLPEEFDLLREGQILYTYLHLAPAPDLTRALLDRKVTGIAYETVQLPDSSLPLLIPMSEVAGRMSIHEGSKYLERENKGRGILLGGVPGVDPGHVVIIGGGVVGANAAKMAIGTGASVTLLDVNLSRLRYLDDIYGGRLKTLMSNRVNLAESLRTADLVIGAILIPGARAPKLITREMLSLMMPGSVIVDVGIDQGGVIETSRPTTHSDPIYIVDDVVHYCVANMPGAVARTSTFALTNATFPYALELARKGFSKALQENPALAKGLNVFNGYVTYPAVADALDMECVSLNKILD</sequence>